<dbReference type="Proteomes" id="UP000221101">
    <property type="component" value="Unassembled WGS sequence"/>
</dbReference>
<dbReference type="OrthoDB" id="6457240at2"/>
<dbReference type="AlphaFoldDB" id="A0A2D0L5E7"/>
<evidence type="ECO:0000313" key="3">
    <source>
        <dbReference type="Proteomes" id="UP000221101"/>
    </source>
</evidence>
<sequence length="85" mass="9400">MKIEYAVIGANKADRYTLKNNKLGGLCPQSLAEICAEDFSKHDGWGAYWPIDIVVFVDGKLIGLFTVAQEFNPIFTASMLDLSQT</sequence>
<organism evidence="2 3">
    <name type="scientific">Xenorhabdus kozodoii</name>
    <dbReference type="NCBI Taxonomy" id="351676"/>
    <lineage>
        <taxon>Bacteria</taxon>
        <taxon>Pseudomonadati</taxon>
        <taxon>Pseudomonadota</taxon>
        <taxon>Gammaproteobacteria</taxon>
        <taxon>Enterobacterales</taxon>
        <taxon>Morganellaceae</taxon>
        <taxon>Xenorhabdus</taxon>
    </lineage>
</organism>
<comment type="caution">
    <text evidence="2">The sequence shown here is derived from an EMBL/GenBank/DDBJ whole genome shotgun (WGS) entry which is preliminary data.</text>
</comment>
<dbReference type="RefSeq" id="WP_099142832.1">
    <property type="nucleotide sequence ID" value="NZ_CAWNOR010000056.1"/>
</dbReference>
<dbReference type="EMBL" id="NJCX01000022">
    <property type="protein sequence ID" value="PHM70890.1"/>
    <property type="molecule type" value="Genomic_DNA"/>
</dbReference>
<dbReference type="EMBL" id="NJCX01000036">
    <property type="protein sequence ID" value="PHM69133.1"/>
    <property type="molecule type" value="Genomic_DNA"/>
</dbReference>
<name>A0A2D0L5E7_9GAMM</name>
<accession>A0A2D0L5E7</accession>
<keyword evidence="3" id="KW-1185">Reference proteome</keyword>
<protein>
    <submittedName>
        <fullName evidence="2">Uncharacterized protein</fullName>
    </submittedName>
</protein>
<reference evidence="2 3" key="1">
    <citation type="journal article" date="2017" name="Nat. Microbiol.">
        <title>Natural product diversity associated with the nematode symbionts Photorhabdus and Xenorhabdus.</title>
        <authorList>
            <person name="Tobias N.J."/>
            <person name="Wolff H."/>
            <person name="Djahanschiri B."/>
            <person name="Grundmann F."/>
            <person name="Kronenwerth M."/>
            <person name="Shi Y.M."/>
            <person name="Simonyi S."/>
            <person name="Grun P."/>
            <person name="Shapiro-Ilan D."/>
            <person name="Pidot S.J."/>
            <person name="Stinear T.P."/>
            <person name="Ebersberger I."/>
            <person name="Bode H.B."/>
        </authorList>
    </citation>
    <scope>NUCLEOTIDE SEQUENCE [LARGE SCALE GENOMIC DNA]</scope>
    <source>
        <strain evidence="2 3">DSM 17907</strain>
    </source>
</reference>
<evidence type="ECO:0000313" key="1">
    <source>
        <dbReference type="EMBL" id="PHM69133.1"/>
    </source>
</evidence>
<proteinExistence type="predicted"/>
<evidence type="ECO:0000313" key="2">
    <source>
        <dbReference type="EMBL" id="PHM70890.1"/>
    </source>
</evidence>
<gene>
    <name evidence="2" type="ORF">Xkoz_02898</name>
    <name evidence="1" type="ORF">Xkoz_03524</name>
</gene>